<name>A0AAE6JM39_9SPHI</name>
<keyword evidence="4" id="KW-1185">Reference proteome</keyword>
<gene>
    <name evidence="1" type="ORF">DIU31_028480</name>
    <name evidence="2" type="ORF">J3L21_32525</name>
</gene>
<organism evidence="1 3">
    <name type="scientific">Mucilaginibacter rubeus</name>
    <dbReference type="NCBI Taxonomy" id="2027860"/>
    <lineage>
        <taxon>Bacteria</taxon>
        <taxon>Pseudomonadati</taxon>
        <taxon>Bacteroidota</taxon>
        <taxon>Sphingobacteriia</taxon>
        <taxon>Sphingobacteriales</taxon>
        <taxon>Sphingobacteriaceae</taxon>
        <taxon>Mucilaginibacter</taxon>
    </lineage>
</organism>
<evidence type="ECO:0000313" key="1">
    <source>
        <dbReference type="EMBL" id="QEM07245.1"/>
    </source>
</evidence>
<evidence type="ECO:0000313" key="3">
    <source>
        <dbReference type="Proteomes" id="UP000250557"/>
    </source>
</evidence>
<protein>
    <submittedName>
        <fullName evidence="1">Uncharacterized protein</fullName>
    </submittedName>
</protein>
<dbReference type="Proteomes" id="UP000663940">
    <property type="component" value="Chromosome"/>
</dbReference>
<reference evidence="2 4" key="2">
    <citation type="submission" date="2021-03" db="EMBL/GenBank/DDBJ databases">
        <title>Mucilaginibacter strains isolated from gold and copper mining confer multi heavy-metal resistance.</title>
        <authorList>
            <person name="Li Y."/>
        </authorList>
    </citation>
    <scope>NUCLEOTIDE SEQUENCE [LARGE SCALE GENOMIC DNA]</scope>
    <source>
        <strain evidence="2 4">P2-4</strain>
    </source>
</reference>
<dbReference type="RefSeq" id="WP_112653048.1">
    <property type="nucleotide sequence ID" value="NZ_CP043451.1"/>
</dbReference>
<dbReference type="Proteomes" id="UP000250557">
    <property type="component" value="Chromosome"/>
</dbReference>
<dbReference type="EMBL" id="CP043451">
    <property type="protein sequence ID" value="QEM07245.1"/>
    <property type="molecule type" value="Genomic_DNA"/>
</dbReference>
<dbReference type="EMBL" id="CP071880">
    <property type="protein sequence ID" value="QTE50202.1"/>
    <property type="molecule type" value="Genomic_DNA"/>
</dbReference>
<dbReference type="AlphaFoldDB" id="A0AAE6JM39"/>
<evidence type="ECO:0000313" key="2">
    <source>
        <dbReference type="EMBL" id="QTE50202.1"/>
    </source>
</evidence>
<proteinExistence type="predicted"/>
<accession>A0AAE6JM39</accession>
<sequence>MCEALNALGVPLEVQRLFNLRDAVFDYGDSVETYTPASFFIPASRNLWIAGNESATEVLISRSAMDCIAFLSLNLVKYRQPEKLCFIGLGNRPANGQLNWIRDNFKKRKYTLLFEDDLAGRATDIVVAAGLKSHPIRLQWLGETVVVACKNRSVKFPVDQLSLNTFELAFSIRTGIRTRKPIHYSTFLDQLRYDTS</sequence>
<evidence type="ECO:0000313" key="4">
    <source>
        <dbReference type="Proteomes" id="UP000663940"/>
    </source>
</evidence>
<reference evidence="1 3" key="1">
    <citation type="submission" date="2019-08" db="EMBL/GenBank/DDBJ databases">
        <title>Comparative genome analysis confer to the adaptation heavy metal polluted environment.</title>
        <authorList>
            <person name="Li Y."/>
        </authorList>
    </citation>
    <scope>NUCLEOTIDE SEQUENCE [LARGE SCALE GENOMIC DNA]</scope>
    <source>
        <strain evidence="1 3">P2</strain>
    </source>
</reference>